<proteinExistence type="predicted"/>
<accession>A0A2W1BUX4</accession>
<dbReference type="GO" id="GO:0030337">
    <property type="term" value="F:DNA polymerase processivity factor activity"/>
    <property type="evidence" value="ECO:0007669"/>
    <property type="project" value="TreeGrafter"/>
</dbReference>
<keyword evidence="2" id="KW-1185">Reference proteome</keyword>
<dbReference type="AlphaFoldDB" id="A0A2W1BUX4"/>
<organism evidence="1 2">
    <name type="scientific">Helicoverpa armigera</name>
    <name type="common">Cotton bollworm</name>
    <name type="synonym">Heliothis armigera</name>
    <dbReference type="NCBI Taxonomy" id="29058"/>
    <lineage>
        <taxon>Eukaryota</taxon>
        <taxon>Metazoa</taxon>
        <taxon>Ecdysozoa</taxon>
        <taxon>Arthropoda</taxon>
        <taxon>Hexapoda</taxon>
        <taxon>Insecta</taxon>
        <taxon>Pterygota</taxon>
        <taxon>Neoptera</taxon>
        <taxon>Endopterygota</taxon>
        <taxon>Lepidoptera</taxon>
        <taxon>Glossata</taxon>
        <taxon>Ditrysia</taxon>
        <taxon>Noctuoidea</taxon>
        <taxon>Noctuidae</taxon>
        <taxon>Heliothinae</taxon>
        <taxon>Helicoverpa</taxon>
    </lineage>
</organism>
<gene>
    <name evidence="1" type="primary">HaOG217227</name>
    <name evidence="1" type="ORF">B5X24_HaOG217227</name>
</gene>
<protein>
    <recommendedName>
        <fullName evidence="3">Transcription elongation factor, mitochondrial</fullName>
    </recommendedName>
</protein>
<dbReference type="OrthoDB" id="5949570at2759"/>
<sequence length="357" mass="40502">MLFNLAKTSTKSALCLSCRMSIVPRKYFSEGLDSKYNDTEKEKILQVINNPDSSSLASYEVSKSNIKKFAQWKTSNGELKSLSDLEYVEGFSERSAKKLFNSILTGPSKEKKAGTKIKGQILHPHLSENVIKECNTVLSLYITVNSVSWTLIDKNNYEVQDWRYHGIDYPEGKKFQITDILDIAWRVTQQLPAADIYVMKAEATSLRAAGSDPNNPKVLAVNLQKAQMVAMIIALINARSNGMEQSCDDENENEGDSLKQKVYFLRPTLPYRLYGTLVGNERVSTDQLVEMLLRDLSEKSPKNSHAYIPESLQSMFRSQKDLEKDMLGHCLLLSLTFMDLCIYKNQERIAKLVRRGE</sequence>
<evidence type="ECO:0000313" key="1">
    <source>
        <dbReference type="EMBL" id="PZC78769.1"/>
    </source>
</evidence>
<dbReference type="GO" id="GO:0042645">
    <property type="term" value="C:mitochondrial nucleoid"/>
    <property type="evidence" value="ECO:0007669"/>
    <property type="project" value="TreeGrafter"/>
</dbReference>
<dbReference type="InterPro" id="IPR039150">
    <property type="entry name" value="TEFM"/>
</dbReference>
<dbReference type="Proteomes" id="UP000249218">
    <property type="component" value="Unassembled WGS sequence"/>
</dbReference>
<dbReference type="PANTHER" id="PTHR21053">
    <property type="entry name" value="TRANSCRIPTION ELONGATION FACTOR, MITOCHONDRIAL"/>
    <property type="match status" value="1"/>
</dbReference>
<dbReference type="PANTHER" id="PTHR21053:SF2">
    <property type="entry name" value="TRANSCRIPTION ELONGATION FACTOR, MITOCHONDRIAL"/>
    <property type="match status" value="1"/>
</dbReference>
<name>A0A2W1BUX4_HELAM</name>
<evidence type="ECO:0000313" key="2">
    <source>
        <dbReference type="Proteomes" id="UP000249218"/>
    </source>
</evidence>
<dbReference type="GO" id="GO:0006392">
    <property type="term" value="P:transcription elongation by mitochondrial RNA polymerase"/>
    <property type="evidence" value="ECO:0007669"/>
    <property type="project" value="InterPro"/>
</dbReference>
<evidence type="ECO:0008006" key="3">
    <source>
        <dbReference type="Google" id="ProtNLM"/>
    </source>
</evidence>
<dbReference type="EMBL" id="KZ149896">
    <property type="protein sequence ID" value="PZC78769.1"/>
    <property type="molecule type" value="Genomic_DNA"/>
</dbReference>
<reference evidence="1 2" key="1">
    <citation type="journal article" date="2017" name="BMC Biol.">
        <title>Genomic innovations, transcriptional plasticity and gene loss underlying the evolution and divergence of two highly polyphagous and invasive Helicoverpa pest species.</title>
        <authorList>
            <person name="Pearce S.L."/>
            <person name="Clarke D.F."/>
            <person name="East P.D."/>
            <person name="Elfekih S."/>
            <person name="Gordon K.H."/>
            <person name="Jermiin L.S."/>
            <person name="McGaughran A."/>
            <person name="Oakeshott J.G."/>
            <person name="Papanikolaou A."/>
            <person name="Perera O.P."/>
            <person name="Rane R.V."/>
            <person name="Richards S."/>
            <person name="Tay W.T."/>
            <person name="Walsh T.K."/>
            <person name="Anderson A."/>
            <person name="Anderson C.J."/>
            <person name="Asgari S."/>
            <person name="Board P.G."/>
            <person name="Bretschneider A."/>
            <person name="Campbell P.M."/>
            <person name="Chertemps T."/>
            <person name="Christeller J.T."/>
            <person name="Coppin C.W."/>
            <person name="Downes S.J."/>
            <person name="Duan G."/>
            <person name="Farnsworth C.A."/>
            <person name="Good R.T."/>
            <person name="Han L.B."/>
            <person name="Han Y.C."/>
            <person name="Hatje K."/>
            <person name="Horne I."/>
            <person name="Huang Y.P."/>
            <person name="Hughes D.S."/>
            <person name="Jacquin-Joly E."/>
            <person name="James W."/>
            <person name="Jhangiani S."/>
            <person name="Kollmar M."/>
            <person name="Kuwar S.S."/>
            <person name="Li S."/>
            <person name="Liu N.Y."/>
            <person name="Maibeche M.T."/>
            <person name="Miller J.R."/>
            <person name="Montagne N."/>
            <person name="Perry T."/>
            <person name="Qu J."/>
            <person name="Song S.V."/>
            <person name="Sutton G.G."/>
            <person name="Vogel H."/>
            <person name="Walenz B.P."/>
            <person name="Xu W."/>
            <person name="Zhang H.J."/>
            <person name="Zou Z."/>
            <person name="Batterham P."/>
            <person name="Edwards O.R."/>
            <person name="Feyereisen R."/>
            <person name="Gibbs R.A."/>
            <person name="Heckel D.G."/>
            <person name="McGrath A."/>
            <person name="Robin C."/>
            <person name="Scherer S.E."/>
            <person name="Worley K.C."/>
            <person name="Wu Y.D."/>
        </authorList>
    </citation>
    <scope>NUCLEOTIDE SEQUENCE [LARGE SCALE GENOMIC DNA]</scope>
    <source>
        <strain evidence="1">Harm_GR_Male_#8</strain>
        <tissue evidence="1">Whole organism</tissue>
    </source>
</reference>